<name>A0A926I8D1_9FIRM</name>
<evidence type="ECO:0000256" key="3">
    <source>
        <dbReference type="ARBA" id="ARBA00022840"/>
    </source>
</evidence>
<dbReference type="InterPro" id="IPR002698">
    <property type="entry name" value="FTHF_cligase"/>
</dbReference>
<dbReference type="EMBL" id="JACRSV010000004">
    <property type="protein sequence ID" value="MBC8560822.1"/>
    <property type="molecule type" value="Genomic_DNA"/>
</dbReference>
<dbReference type="GO" id="GO:0046872">
    <property type="term" value="F:metal ion binding"/>
    <property type="evidence" value="ECO:0007669"/>
    <property type="project" value="UniProtKB-KW"/>
</dbReference>
<keyword evidence="7" id="KW-0436">Ligase</keyword>
<dbReference type="NCBIfam" id="TIGR02727">
    <property type="entry name" value="MTHFS_bact"/>
    <property type="match status" value="1"/>
</dbReference>
<evidence type="ECO:0000256" key="2">
    <source>
        <dbReference type="ARBA" id="ARBA00022741"/>
    </source>
</evidence>
<reference evidence="7" key="1">
    <citation type="submission" date="2020-08" db="EMBL/GenBank/DDBJ databases">
        <title>Genome public.</title>
        <authorList>
            <person name="Liu C."/>
            <person name="Sun Q."/>
        </authorList>
    </citation>
    <scope>NUCLEOTIDE SEQUENCE</scope>
    <source>
        <strain evidence="7">NSJ-33</strain>
    </source>
</reference>
<dbReference type="Pfam" id="PF01812">
    <property type="entry name" value="5-FTHF_cyc-lig"/>
    <property type="match status" value="1"/>
</dbReference>
<keyword evidence="5" id="KW-0460">Magnesium</keyword>
<dbReference type="InterPro" id="IPR037171">
    <property type="entry name" value="NagB/RpiA_transferase-like"/>
</dbReference>
<comment type="similarity">
    <text evidence="1 5">Belongs to the 5-formyltetrahydrofolate cyclo-ligase family.</text>
</comment>
<evidence type="ECO:0000313" key="8">
    <source>
        <dbReference type="Proteomes" id="UP000610760"/>
    </source>
</evidence>
<dbReference type="AlphaFoldDB" id="A0A926I8D1"/>
<dbReference type="Proteomes" id="UP000610760">
    <property type="component" value="Unassembled WGS sequence"/>
</dbReference>
<gene>
    <name evidence="7" type="ORF">H8710_12180</name>
</gene>
<dbReference type="GO" id="GO:0035999">
    <property type="term" value="P:tetrahydrofolate interconversion"/>
    <property type="evidence" value="ECO:0007669"/>
    <property type="project" value="TreeGrafter"/>
</dbReference>
<feature type="binding site" evidence="4">
    <location>
        <begin position="10"/>
        <end position="14"/>
    </location>
    <ligand>
        <name>ATP</name>
        <dbReference type="ChEBI" id="CHEBI:30616"/>
    </ligand>
</feature>
<dbReference type="GO" id="GO:0030272">
    <property type="term" value="F:5-formyltetrahydrofolate cyclo-ligase activity"/>
    <property type="evidence" value="ECO:0007669"/>
    <property type="project" value="UniProtKB-EC"/>
</dbReference>
<accession>A0A926I8D1</accession>
<feature type="binding site" evidence="4">
    <location>
        <position position="56"/>
    </location>
    <ligand>
        <name>substrate</name>
    </ligand>
</feature>
<organism evidence="7 8">
    <name type="scientific">Fumia xinanensis</name>
    <dbReference type="NCBI Taxonomy" id="2763659"/>
    <lineage>
        <taxon>Bacteria</taxon>
        <taxon>Bacillati</taxon>
        <taxon>Bacillota</taxon>
        <taxon>Clostridia</taxon>
        <taxon>Eubacteriales</taxon>
        <taxon>Oscillospiraceae</taxon>
        <taxon>Fumia</taxon>
    </lineage>
</organism>
<keyword evidence="5" id="KW-0479">Metal-binding</keyword>
<dbReference type="SUPFAM" id="SSF100950">
    <property type="entry name" value="NagB/RpiA/CoA transferase-like"/>
    <property type="match status" value="1"/>
</dbReference>
<proteinExistence type="inferred from homology"/>
<keyword evidence="3 4" id="KW-0067">ATP-binding</keyword>
<evidence type="ECO:0000313" key="7">
    <source>
        <dbReference type="EMBL" id="MBC8560822.1"/>
    </source>
</evidence>
<dbReference type="EC" id="6.3.3.2" evidence="5"/>
<keyword evidence="8" id="KW-1185">Reference proteome</keyword>
<evidence type="ECO:0000256" key="1">
    <source>
        <dbReference type="ARBA" id="ARBA00010638"/>
    </source>
</evidence>
<protein>
    <recommendedName>
        <fullName evidence="5">5-formyltetrahydrofolate cyclo-ligase</fullName>
        <ecNumber evidence="5">6.3.3.2</ecNumber>
    </recommendedName>
</protein>
<keyword evidence="2 4" id="KW-0547">Nucleotide-binding</keyword>
<dbReference type="PIRSF" id="PIRSF006806">
    <property type="entry name" value="FTHF_cligase"/>
    <property type="match status" value="1"/>
</dbReference>
<comment type="catalytic activity">
    <reaction evidence="5">
        <text>(6S)-5-formyl-5,6,7,8-tetrahydrofolate + ATP = (6R)-5,10-methenyltetrahydrofolate + ADP + phosphate</text>
        <dbReference type="Rhea" id="RHEA:10488"/>
        <dbReference type="ChEBI" id="CHEBI:30616"/>
        <dbReference type="ChEBI" id="CHEBI:43474"/>
        <dbReference type="ChEBI" id="CHEBI:57455"/>
        <dbReference type="ChEBI" id="CHEBI:57457"/>
        <dbReference type="ChEBI" id="CHEBI:456216"/>
        <dbReference type="EC" id="6.3.3.2"/>
    </reaction>
</comment>
<evidence type="ECO:0000256" key="6">
    <source>
        <dbReference type="SAM" id="Coils"/>
    </source>
</evidence>
<dbReference type="PANTHER" id="PTHR23407:SF1">
    <property type="entry name" value="5-FORMYLTETRAHYDROFOLATE CYCLO-LIGASE"/>
    <property type="match status" value="1"/>
</dbReference>
<evidence type="ECO:0000256" key="4">
    <source>
        <dbReference type="PIRSR" id="PIRSR006806-1"/>
    </source>
</evidence>
<dbReference type="Gene3D" id="3.40.50.10420">
    <property type="entry name" value="NagB/RpiA/CoA transferase-like"/>
    <property type="match status" value="1"/>
</dbReference>
<dbReference type="GO" id="GO:0009396">
    <property type="term" value="P:folic acid-containing compound biosynthetic process"/>
    <property type="evidence" value="ECO:0007669"/>
    <property type="project" value="TreeGrafter"/>
</dbReference>
<feature type="coiled-coil region" evidence="6">
    <location>
        <begin position="3"/>
        <end position="30"/>
    </location>
</feature>
<comment type="cofactor">
    <cofactor evidence="5">
        <name>Mg(2+)</name>
        <dbReference type="ChEBI" id="CHEBI:18420"/>
    </cofactor>
</comment>
<feature type="binding site" evidence="4">
    <location>
        <position position="61"/>
    </location>
    <ligand>
        <name>substrate</name>
    </ligand>
</feature>
<evidence type="ECO:0000256" key="5">
    <source>
        <dbReference type="RuleBase" id="RU361279"/>
    </source>
</evidence>
<dbReference type="InterPro" id="IPR024185">
    <property type="entry name" value="FTHF_cligase-like_sf"/>
</dbReference>
<sequence>MARVDIREVKKKLRAEFKDLRRKMPFEEKNRKDMAILDRVLKLPEYRNAKILLTYVSTDIEVDTKALIEQALLDGKTVAVPRCTPGKIDMKFYIIRSLSDLEPGAFGVLEPPPERCQELKAFEGSVCILPGLGFDIQGYRLGYGKGYYDRFLSKYEGKNIGVCYNICLKSLLPHGRYDKMVDILVTDKFVKRFHGK</sequence>
<dbReference type="PANTHER" id="PTHR23407">
    <property type="entry name" value="ATPASE INHIBITOR/5-FORMYLTETRAHYDROFOLATE CYCLO-LIGASE"/>
    <property type="match status" value="1"/>
</dbReference>
<keyword evidence="6" id="KW-0175">Coiled coil</keyword>
<comment type="caution">
    <text evidence="7">The sequence shown here is derived from an EMBL/GenBank/DDBJ whole genome shotgun (WGS) entry which is preliminary data.</text>
</comment>
<dbReference type="RefSeq" id="WP_249296112.1">
    <property type="nucleotide sequence ID" value="NZ_JACRSV010000004.1"/>
</dbReference>
<dbReference type="GO" id="GO:0005524">
    <property type="term" value="F:ATP binding"/>
    <property type="evidence" value="ECO:0007669"/>
    <property type="project" value="UniProtKB-KW"/>
</dbReference>
<feature type="binding site" evidence="4">
    <location>
        <begin position="140"/>
        <end position="148"/>
    </location>
    <ligand>
        <name>ATP</name>
        <dbReference type="ChEBI" id="CHEBI:30616"/>
    </ligand>
</feature>